<dbReference type="RefSeq" id="WP_046029821.1">
    <property type="nucleotide sequence ID" value="NZ_CP034289.1"/>
</dbReference>
<dbReference type="AlphaFoldDB" id="A0AAW8QA35"/>
<accession>A0AAW8QA35</accession>
<evidence type="ECO:0000313" key="2">
    <source>
        <dbReference type="Proteomes" id="UP001253193"/>
    </source>
</evidence>
<reference evidence="1" key="1">
    <citation type="submission" date="2023-06" db="EMBL/GenBank/DDBJ databases">
        <title>Genomic Diversity of Vibrio spp. and Metagenomic Analysis of Pathogens in Florida Gulf Coastal Waters Following Hurricane Ian.</title>
        <authorList>
            <person name="Brumfield K.D."/>
        </authorList>
    </citation>
    <scope>NUCLEOTIDE SEQUENCE</scope>
    <source>
        <strain evidence="1">WBS2B-138</strain>
    </source>
</reference>
<organism evidence="1 2">
    <name type="scientific">Vibrio parahaemolyticus</name>
    <dbReference type="NCBI Taxonomy" id="670"/>
    <lineage>
        <taxon>Bacteria</taxon>
        <taxon>Pseudomonadati</taxon>
        <taxon>Pseudomonadota</taxon>
        <taxon>Gammaproteobacteria</taxon>
        <taxon>Vibrionales</taxon>
        <taxon>Vibrionaceae</taxon>
        <taxon>Vibrio</taxon>
    </lineage>
</organism>
<proteinExistence type="predicted"/>
<sequence length="294" mass="33739">MSEAQRKENELCIKIDFERNSRNPQRVFNSMSHLISSVEEFHSCLLSSVSAETRSNFLLSDINEGSIKSWLCPEIEGDVTDEQKGRLTSFLTYCTDLVISFISDKNTIESLEVLAKLEDEIATAAEEFDVEEFPNVFSLDRHRLLKGYTELSQSTSDLNSVDQVYLDSRGKTKKINKKFHLTKEDVEAILIEKVEKNTTTETLVIKKADFIGKSMWDFLRKKSTISARIAHQEWLDKFHSRQEIVAPGDGLLCDLVTTAYFDKSDNLIDTKYEVIFVHKKVDVLNVQQELKYDS</sequence>
<name>A0AAW8QA35_VIBPH</name>
<evidence type="ECO:0000313" key="1">
    <source>
        <dbReference type="EMBL" id="MDS1824588.1"/>
    </source>
</evidence>
<gene>
    <name evidence="1" type="ORF">QX249_28665</name>
</gene>
<protein>
    <submittedName>
        <fullName evidence="1">Uncharacterized protein</fullName>
    </submittedName>
</protein>
<dbReference type="Proteomes" id="UP001253193">
    <property type="component" value="Unassembled WGS sequence"/>
</dbReference>
<dbReference type="EMBL" id="JAUHGG010000036">
    <property type="protein sequence ID" value="MDS1824588.1"/>
    <property type="molecule type" value="Genomic_DNA"/>
</dbReference>
<comment type="caution">
    <text evidence="1">The sequence shown here is derived from an EMBL/GenBank/DDBJ whole genome shotgun (WGS) entry which is preliminary data.</text>
</comment>